<dbReference type="GO" id="GO:0005737">
    <property type="term" value="C:cytoplasm"/>
    <property type="evidence" value="ECO:0007669"/>
    <property type="project" value="TreeGrafter"/>
</dbReference>
<feature type="domain" description="Carrier" evidence="6">
    <location>
        <begin position="3739"/>
        <end position="3812"/>
    </location>
</feature>
<sequence>MSAPVEKLSILNYPPKILHGPKLLHELISWQKYPNRCAIDFTDGDRRFCYTYDDLSTCISSLVLKIQKTLLASNHRDAQHIVPILIPQSPGLYISQLAILRSGGAYCPINLDAPEERIRFITEDVSASLIITTSALKDMITWDNSPPIILIDEFPPITLDNSTSIQSIDRVKSDDLAYVIYTSGSTGFPKGVGVSHFAVSQSLLAHEQHIPSFKRFLQFASPSFDVSVFEIFFPLIRACTLVGCNRNQLLQNLPGKINELEIDAAELTPTIITFLLQKRSNVPGLKLLIAAGEMLTATIVKEFGGSTLQKSVLYGMYGPTEATIHCLAHSSMTKYTKPNNIGVPLDTASTLIVVPGSNFQDFARLEILPLGCWGELVITGPQLAEGYLNLEEQTKMAFITFEGRRYYRTGDKARQLEDGTIEIYGRISEGQVKLRGQRIELGEVENAVYRYPGIKIVTALVIKKSLILFAKTDDDLVKADDIMKACSKWLPKFMLPNEIILDINFPFLSSGKVDKERLREIYKMQHQKMTIENNNPKSKIWNIVKSVLFEMFGEFPENKRLSAIGLDSLNTIIVASKLRGLGLQISTISVLLAEDINEIVSLCIDNTGPSSSVILASTERENSKSELISTNNTDEVESIIPCTPLQIAMILKSVADTNTYQNWIELSLPATDDCVFLTKALYELAEFNPILRTGFVESEGPNWFVQIIRPKIPDSCIKSVKVFDYELEYTQEYFLKYPVRFQILSEESSLKVLVHIHHALYDAWSLELLLDDLESLLSMNVLLKRPSFESVVDSYQKSEIFNSKDSSSMNYWKQHLLKYEPRGLPNFQTRISKSRGLAVVKLESSFLSSELEKAARSLSTSSQSFFQTALALTLASYLGSSDVCFGTVFSGRTLPVDGIENIVGPCLTTLPIRIDVSTSRNLSHLIQKLNFINKSHLEYSQVPLQKIKIASDLEPSQSLFDTVLIWQQTFHAFEGERKKVLLVDAVDNLEFDLTLEITPLKKRIEIKATYRQSLLPESQALYFIQQIENIVGALILEPEASSKAIFSSLSRNLLSIENGSPEESWTNISRKTLYSSVEDIALTNPDKLAVSFAHSLRDNKINVQNLTYSELNSQANQIANCLVELGVISNMTICVYLDISLEIYTLILAITKIGACFCPIMPDISTEHLDKILEKFQAMSIVTKSDSRSFFETYHHSKKVIYIDELHLSDSPAENLSLSHLDDSYAYVISNYRNTGITKEVFITQTNILTHLLALESINYLTKNSRLLQSFFLDFIMSLSDIFLIWRMGGCLCSAKSDMLLANFEAIAHGMQVTHLSLTPAIANLIDPKNVPHVQQLTIIGEVVSPKILSDWTDRDLRIGYGRLATTSIVTVSSSMTQEDSIDNIGYLLKNTSAFVLLPEPEGFFPTIRGGVGELCFAGSQIGHEFINKCHEECSYLESSEFGRIYRTGDIGRLMPGGSFVYLGRKRDRIEIKGYKFDLGEIASQLLSKHPNISNCKSVAIKDENKIDLKVVCFWTSASKISTKFQYLETDLDLIRRLYQSLCPKLRNIMIPSAIIQISSFPIKTSGKIDQSRLIQLFHSLPKKNLDSINQIREPLYNHQWSQLEEKIASALSEATGKDIQDIGPDISFYRLGLDSISAVFFSRILQKKSGYQVLVSEILYYPTVIDLAKSIISSNENSKVIEPCSRSAKSNFSSEYIATIFESYQKVGKQVEEILSCTPLQEAMLSATEVSCEDIYDNHVIFEVNGDIDKLLSCWNEMIQRHQILRTCFEKTDSVQYPYAQVVLSSYNLQPDFLSCLSEKKSYTSKFEPLYSIKILRDSTPKIMVLSMHHALYDQAALSILYDEIQSLYHGQALTPVTPFSPFLSYIDTIDRDAADIFWRRVLKNCKFPKFLPKTGHQLKAMTTETHHVTTEYSLNFIKMKSMKYDTSVLSILLTIWACIISERLLETDVCFGTVFGGRSIQIPGIDRLVAPCFNTVPSRLENMDNICYLQAFHKLKELIAETIPFQFSPLRKIQSKVSPDGSHIFDTLLILQNQPQKLDPSIWSIVDENLSIGFTLVCEIIPHSADDNLEINLHYCSSTVSNFEAIEILTSFQQKLNEALDNPQKPLVSLTVKEKISKKLDQLEETSAQPEIVRTTPECRSDVEKCLLKMISNYTDIPASRITCDTSIFKLGLDSISAIQVASRLRKQGFDLMASDIVENPTISRLASFLENKKEPISVNTIPNFEDFKLFCRDIICSKYKITLGDIEAIRPCTMAQQGMIARTLHSGGKEYMNAFFLEIRPEISLTKLKKAFKTACQIHEIFRSGLASIDDKIFPFVMVTRKEVNLPWFESELRDFGSLEIDERLFSKPWSIQVKNQDDKITLEFSAHHALFDAQSIQMFFLDVSKLYRSVEIESRPPINSLLGAIISQNQSDLEQKKQFWGRDENKIIVNPFPSLTPVQSSDKNVYSEQRVLKLSVLELEQKCRMNSVTIQAATQASWARLLAFYVGESSTTFGISLSGRSICENADSISFPSAITLPTRCNVMGTNTELLARTMRFNSEVLRHQFTPLTLIQKWTGSLNSRMFDTLFLYHKMKSSSGKSELPWKVRRETSFIDCAVSLEVVSHADNRFSLHLSFGVDLIPVEQARIILEQYEVLLLDILSNPDNICASTPQSPINILSVTAPKNPFISCPVTLLHQFVERGARLYPEKVALEFVTNFDSNNISRECWKYEELNDCSNQVANYLLDRHIGPENMVATCFDKCAEASFAFIGILKAGCVYLALDPTAPIDRLKFILKDSNAKILLTSGKSKKKLAGLANIDIIDFDRSLALSYSKKSPKLVRSIEPEDTSYCLYTSGTTGTPKGCLITHENAVQFMLAFSKIFEGHWNDDSKYLQFASFHFDVSVMEQFWSWSEGLCVVSAPRDLILEDLSGAIQKLGITHIDLTPSLAQLLHPNDVPSLCRGAFVVGGEKLKQEILDLWGKHECIYNGYGPTEATIGCTMYPRVPENGNISNIGPAYINVGSFVLAPGTESLVLRGGVGELCISGKLVGKGYLNLPDLTAEKFPTLKVFNERVYRTGDLVRILHDGSFNFIGRVDDQVKLRGQRLELNEINEVIKQIKSIHEVVTSLVRNINQDKDQLVAFFRTDLSDLSSLIPTIRERCRYKLPEYMVPSHFIPIKQIPLNSNNKADFKQLCNIFNELTFDDLQVLHSSGERIKAWSHIENEVVSKISSAIGLDICALTRSTNIFEAGLDSISIIQFCQALQNSGLKNAKLSVVKNNPCLHDLVGVLLQKTQSDENERNKFIASSQRLKAFSHKHMVNICDELEIDNSLIEAVTYCTPLQEGMIYRFLESEHAIYFNKFQFRLSEGIEEQKLLIALNRVISHLEILRVRFVATEDGFAQVVLKDKILTWVPIQKYEVLDKISALRSPYSMNYDAGILSLCMFHGLYDGYSFRMLFHHIIDEYFGVQNINYGPSFIESLPYGPLATITGAEEFWKSHLVDWSPFLFTENPSSNDVNVTISRVTYLSGFENLRRKLRVTAQAIIQACWITVLQKKFSRNLTVGVLTSGRSIDLEGADTIVGPLFNVIPYNSKLKSGIQMTEIISHCHKFNISLQDFQHTPLKEIQKWAPLRNIKSLFEIIFNFQRADHMQDKVNNFCTEIEVAQIFDFPLALEAELGLDNTSLSLKFFSRSSIIAEDSLDDLASQMEQLIGSTLSEEGTNYVIHESKEDMSNAMTVKSLAQNSEELPTKIGEFTWTKETLALRKEMALLAKVPQDVVDQNSGIFELGLDSIDTIKLSSRMKIQGVDISVRAIIKLQTISRMASYLDSKIDSLQSSTDGYLRDGYRELKSYFASMKKPAGDFEEILPATPFQEGIIKEMMSSSFQRYFNINGYKIGSLVDSERLIGAIRKVIEISPILRTTFLEIDDPGVPIRFALAIQKMHGDEIETETLSPSETGSIYDYLNHFKKETIIKASQSFKLFHIRLVVLGPERFLAIAISHALYDGTSLSILHEDIKRAYDGLSIDRPDFRPYLEQSFLSRTKDAEIFWRTMLSNLPTSVLSRKYDSVFADSDAKFMSQRPSRIPLSRIEAACRSSRITLQTLGQTCWALVISQLTQKLDVVFGSILSCRDSEEATRVMFPLMNTVAVRSVIHGSLNDMLTYMQEMNNKIRKYQHFPLGRAQNYALGSRGGRSRENQPFFDTIFIYQGRIDAVDQNPLYESIYQVSNVEFLICAEMRIESDNNLWWAITCKEAAHNQAETEMLVESLDKTLERLISSKNSQSTIIDGDSVSVCGLPSFKLKHVEPMSQHEENSTPLEVESWSSTEMSIRTALSIISRVPEKNISKHMTIFHLGLDSILVLKLPALLKTFGIQIKISSIMRDQTIAAMAITAQSLSLATHKFQDEDSILATIKFTGEFPIARATLEEEIGNIEYIIPATAGQCYIIRQWQVSGGVLFDKMLSFTVPQPLIQESLASSWRKLLATHDILRTGFVEDDGKIFQVIFRDPSNPIVYTSEEVDRNLIRSRDLRFPPLDLCVEMLPGKEVKLHLSIHHVIYDGVSLPLLLEELKRLYHGEELVAMSCLGFKSLVLQSFAASQSLDLREKWQSYLPGETFDLEPATSGEENCRTEVYIPSTEIQDMRLRAQNIGSSVDALFLAALAKIKAQRIQHASPAEPVGAVILGLYLANRAPFGEDLSQLAAPTLNVLPLCIHEPLEKSLESLALEIQADIQRISSSDMVFASLSQIYEWTGVRVEIFVNILKPSIGLIFESGGLLASPLPSVKFGRDRPQSSNSHVQVYEKSLMPRSLPKKEAEAYLPPIDIELRYHDGTVDMGIFACQNSLTPDEAKSFATQFLDFWGF</sequence>
<dbReference type="GO" id="GO:0031177">
    <property type="term" value="F:phosphopantetheine binding"/>
    <property type="evidence" value="ECO:0007669"/>
    <property type="project" value="InterPro"/>
</dbReference>
<dbReference type="InterPro" id="IPR036736">
    <property type="entry name" value="ACP-like_sf"/>
</dbReference>
<dbReference type="InterPro" id="IPR042099">
    <property type="entry name" value="ANL_N_sf"/>
</dbReference>
<dbReference type="PROSITE" id="PS00455">
    <property type="entry name" value="AMP_BINDING"/>
    <property type="match status" value="1"/>
</dbReference>
<dbReference type="NCBIfam" id="NF003417">
    <property type="entry name" value="PRK04813.1"/>
    <property type="match status" value="3"/>
</dbReference>
<dbReference type="InterPro" id="IPR020806">
    <property type="entry name" value="PKS_PP-bd"/>
</dbReference>
<dbReference type="VEuPathDB" id="FungiDB:BLGHR1_10265"/>
<evidence type="ECO:0000256" key="1">
    <source>
        <dbReference type="ARBA" id="ARBA00004924"/>
    </source>
</evidence>
<comment type="pathway">
    <text evidence="1">Siderophore biosynthesis.</text>
</comment>
<dbReference type="InterPro" id="IPR020845">
    <property type="entry name" value="AMP-binding_CS"/>
</dbReference>
<dbReference type="SUPFAM" id="SSF52777">
    <property type="entry name" value="CoA-dependent acyltransferases"/>
    <property type="match status" value="12"/>
</dbReference>
<dbReference type="Gene3D" id="3.30.559.30">
    <property type="entry name" value="Nonribosomal peptide synthetase, condensation domain"/>
    <property type="match status" value="6"/>
</dbReference>
<keyword evidence="4" id="KW-0436">Ligase</keyword>
<dbReference type="GO" id="GO:0043041">
    <property type="term" value="P:amino acid activation for nonribosomal peptide biosynthetic process"/>
    <property type="evidence" value="ECO:0007669"/>
    <property type="project" value="TreeGrafter"/>
</dbReference>
<dbReference type="Gene3D" id="1.10.1200.10">
    <property type="entry name" value="ACP-like"/>
    <property type="match status" value="4"/>
</dbReference>
<dbReference type="FunFam" id="3.40.50.980:FF:000001">
    <property type="entry name" value="Non-ribosomal peptide synthetase"/>
    <property type="match status" value="1"/>
</dbReference>
<feature type="domain" description="Carrier" evidence="6">
    <location>
        <begin position="4303"/>
        <end position="4376"/>
    </location>
</feature>
<evidence type="ECO:0000313" key="7">
    <source>
        <dbReference type="EMBL" id="SZE99514.1"/>
    </source>
</evidence>
<feature type="domain" description="Carrier" evidence="6">
    <location>
        <begin position="3199"/>
        <end position="3276"/>
    </location>
</feature>
<gene>
    <name evidence="7" type="ORF">BLGHR1_10265</name>
</gene>
<dbReference type="GO" id="GO:0010106">
    <property type="term" value="P:cellular response to iron ion starvation"/>
    <property type="evidence" value="ECO:0007669"/>
    <property type="project" value="UniProtKB-ARBA"/>
</dbReference>
<dbReference type="InterPro" id="IPR023213">
    <property type="entry name" value="CAT-like_dom_sf"/>
</dbReference>
<dbReference type="InterPro" id="IPR000873">
    <property type="entry name" value="AMP-dep_synth/lig_dom"/>
</dbReference>
<dbReference type="SUPFAM" id="SSF47336">
    <property type="entry name" value="ACP-like"/>
    <property type="match status" value="4"/>
</dbReference>
<dbReference type="FunFam" id="3.40.50.12780:FF:000024">
    <property type="entry name" value="Nonribosomal siderophore peptide synthase SidC"/>
    <property type="match status" value="1"/>
</dbReference>
<feature type="domain" description="Carrier" evidence="6">
    <location>
        <begin position="1599"/>
        <end position="1676"/>
    </location>
</feature>
<dbReference type="InterPro" id="IPR010071">
    <property type="entry name" value="AA_adenyl_dom"/>
</dbReference>
<dbReference type="EMBL" id="UNSH01000001">
    <property type="protein sequence ID" value="SZE99514.1"/>
    <property type="molecule type" value="Genomic_DNA"/>
</dbReference>
<keyword evidence="2" id="KW-0596">Phosphopantetheine</keyword>
<dbReference type="Pfam" id="PF00501">
    <property type="entry name" value="AMP-binding"/>
    <property type="match status" value="3"/>
</dbReference>
<feature type="domain" description="Carrier" evidence="6">
    <location>
        <begin position="2140"/>
        <end position="2216"/>
    </location>
</feature>
<name>A0A383UID3_BLUHO</name>
<keyword evidence="3" id="KW-0597">Phosphoprotein</keyword>
<evidence type="ECO:0000259" key="6">
    <source>
        <dbReference type="PROSITE" id="PS50075"/>
    </source>
</evidence>
<dbReference type="PANTHER" id="PTHR45527:SF1">
    <property type="entry name" value="FATTY ACID SYNTHASE"/>
    <property type="match status" value="1"/>
</dbReference>
<evidence type="ECO:0000256" key="4">
    <source>
        <dbReference type="ARBA" id="ARBA00022598"/>
    </source>
</evidence>
<protein>
    <recommendedName>
        <fullName evidence="6">Carrier domain-containing protein</fullName>
    </recommendedName>
</protein>
<dbReference type="FunFam" id="3.30.300.30:FF:000033">
    <property type="entry name" value="Nonribosomal siderophore peptide synthase SidC"/>
    <property type="match status" value="1"/>
</dbReference>
<dbReference type="PROSITE" id="PS00012">
    <property type="entry name" value="PHOSPHOPANTETHEINE"/>
    <property type="match status" value="2"/>
</dbReference>
<evidence type="ECO:0000256" key="2">
    <source>
        <dbReference type="ARBA" id="ARBA00022450"/>
    </source>
</evidence>
<dbReference type="NCBIfam" id="TIGR01733">
    <property type="entry name" value="AA-adenyl-dom"/>
    <property type="match status" value="1"/>
</dbReference>
<dbReference type="PROSITE" id="PS50075">
    <property type="entry name" value="CARRIER"/>
    <property type="match status" value="5"/>
</dbReference>
<dbReference type="InterPro" id="IPR009081">
    <property type="entry name" value="PP-bd_ACP"/>
</dbReference>
<dbReference type="CDD" id="cd05918">
    <property type="entry name" value="A_NRPS_SidN3_like"/>
    <property type="match status" value="1"/>
</dbReference>
<dbReference type="Pfam" id="PF00550">
    <property type="entry name" value="PP-binding"/>
    <property type="match status" value="5"/>
</dbReference>
<dbReference type="Gene3D" id="3.30.300.30">
    <property type="match status" value="3"/>
</dbReference>
<dbReference type="GO" id="GO:0016874">
    <property type="term" value="F:ligase activity"/>
    <property type="evidence" value="ECO:0007669"/>
    <property type="project" value="UniProtKB-KW"/>
</dbReference>
<dbReference type="InterPro" id="IPR001242">
    <property type="entry name" value="Condensation_dom"/>
</dbReference>
<reference evidence="7 8" key="1">
    <citation type="submission" date="2017-11" db="EMBL/GenBank/DDBJ databases">
        <authorList>
            <person name="Kracher B."/>
        </authorList>
    </citation>
    <scope>NUCLEOTIDE SEQUENCE [LARGE SCALE GENOMIC DNA]</scope>
    <source>
        <strain evidence="7 8">RACE1</strain>
    </source>
</reference>
<evidence type="ECO:0000256" key="5">
    <source>
        <dbReference type="ARBA" id="ARBA00029454"/>
    </source>
</evidence>
<dbReference type="Proteomes" id="UP000275772">
    <property type="component" value="Unassembled WGS sequence"/>
</dbReference>
<proteinExistence type="inferred from homology"/>
<dbReference type="InterPro" id="IPR006162">
    <property type="entry name" value="Ppantetheine_attach_site"/>
</dbReference>
<dbReference type="SMART" id="SM00823">
    <property type="entry name" value="PKS_PP"/>
    <property type="match status" value="3"/>
</dbReference>
<dbReference type="SMART" id="SM01294">
    <property type="entry name" value="PKS_PP_betabranch"/>
    <property type="match status" value="1"/>
</dbReference>
<dbReference type="PANTHER" id="PTHR45527">
    <property type="entry name" value="NONRIBOSOMAL PEPTIDE SYNTHETASE"/>
    <property type="match status" value="1"/>
</dbReference>
<dbReference type="Gene3D" id="3.30.559.10">
    <property type="entry name" value="Chloramphenicol acetyltransferase-like domain"/>
    <property type="match status" value="6"/>
</dbReference>
<dbReference type="Pfam" id="PF00668">
    <property type="entry name" value="Condensation"/>
    <property type="match status" value="6"/>
</dbReference>
<organism evidence="7 8">
    <name type="scientific">Blumeria hordei</name>
    <name type="common">Barley powdery mildew</name>
    <name type="synonym">Blumeria graminis f. sp. hordei</name>
    <dbReference type="NCBI Taxonomy" id="2867405"/>
    <lineage>
        <taxon>Eukaryota</taxon>
        <taxon>Fungi</taxon>
        <taxon>Dikarya</taxon>
        <taxon>Ascomycota</taxon>
        <taxon>Pezizomycotina</taxon>
        <taxon>Leotiomycetes</taxon>
        <taxon>Erysiphales</taxon>
        <taxon>Erysiphaceae</taxon>
        <taxon>Blumeria</taxon>
    </lineage>
</organism>
<dbReference type="GO" id="GO:0031169">
    <property type="term" value="P:ferrichrome biosynthetic process"/>
    <property type="evidence" value="ECO:0007669"/>
    <property type="project" value="UniProtKB-ARBA"/>
</dbReference>
<dbReference type="Gene3D" id="3.40.50.12780">
    <property type="entry name" value="N-terminal domain of ligase-like"/>
    <property type="match status" value="3"/>
</dbReference>
<dbReference type="InterPro" id="IPR045851">
    <property type="entry name" value="AMP-bd_C_sf"/>
</dbReference>
<evidence type="ECO:0000256" key="3">
    <source>
        <dbReference type="ARBA" id="ARBA00022553"/>
    </source>
</evidence>
<dbReference type="SUPFAM" id="SSF56801">
    <property type="entry name" value="Acetyl-CoA synthetase-like"/>
    <property type="match status" value="3"/>
</dbReference>
<evidence type="ECO:0000313" key="8">
    <source>
        <dbReference type="Proteomes" id="UP000275772"/>
    </source>
</evidence>
<comment type="similarity">
    <text evidence="5">Belongs to the NRP synthetase family.</text>
</comment>
<accession>A0A383UID3</accession>